<name>A0A0E9XCJ2_ANGAN</name>
<reference evidence="1" key="2">
    <citation type="journal article" date="2015" name="Fish Shellfish Immunol.">
        <title>Early steps in the European eel (Anguilla anguilla)-Vibrio vulnificus interaction in the gills: Role of the RtxA13 toxin.</title>
        <authorList>
            <person name="Callol A."/>
            <person name="Pajuelo D."/>
            <person name="Ebbesson L."/>
            <person name="Teles M."/>
            <person name="MacKenzie S."/>
            <person name="Amaro C."/>
        </authorList>
    </citation>
    <scope>NUCLEOTIDE SEQUENCE</scope>
</reference>
<dbReference type="EMBL" id="GBXM01009017">
    <property type="protein sequence ID" value="JAH99560.1"/>
    <property type="molecule type" value="Transcribed_RNA"/>
</dbReference>
<organism evidence="1">
    <name type="scientific">Anguilla anguilla</name>
    <name type="common">European freshwater eel</name>
    <name type="synonym">Muraena anguilla</name>
    <dbReference type="NCBI Taxonomy" id="7936"/>
    <lineage>
        <taxon>Eukaryota</taxon>
        <taxon>Metazoa</taxon>
        <taxon>Chordata</taxon>
        <taxon>Craniata</taxon>
        <taxon>Vertebrata</taxon>
        <taxon>Euteleostomi</taxon>
        <taxon>Actinopterygii</taxon>
        <taxon>Neopterygii</taxon>
        <taxon>Teleostei</taxon>
        <taxon>Anguilliformes</taxon>
        <taxon>Anguillidae</taxon>
        <taxon>Anguilla</taxon>
    </lineage>
</organism>
<dbReference type="AlphaFoldDB" id="A0A0E9XCJ2"/>
<accession>A0A0E9XCJ2</accession>
<proteinExistence type="predicted"/>
<sequence>MSKITHVCTSVLSQGDSEGAGDWRQVAGDNACDPRILVVQ</sequence>
<protein>
    <submittedName>
        <fullName evidence="1">Uncharacterized protein</fullName>
    </submittedName>
</protein>
<reference evidence="1" key="1">
    <citation type="submission" date="2014-11" db="EMBL/GenBank/DDBJ databases">
        <authorList>
            <person name="Amaro Gonzalez C."/>
        </authorList>
    </citation>
    <scope>NUCLEOTIDE SEQUENCE</scope>
</reference>
<evidence type="ECO:0000313" key="1">
    <source>
        <dbReference type="EMBL" id="JAH99560.1"/>
    </source>
</evidence>